<dbReference type="RefSeq" id="WP_054902623.1">
    <property type="nucleotide sequence ID" value="NZ_CP060529.1"/>
</dbReference>
<protein>
    <recommendedName>
        <fullName evidence="3">Bacteriocin</fullName>
    </recommendedName>
</protein>
<reference evidence="1 2" key="1">
    <citation type="submission" date="2020-07" db="EMBL/GenBank/DDBJ databases">
        <title>Diversity of carbapenemase encoding genes among Pseudomonas putida group clinical isolates in a tertiary Brazilian hospital.</title>
        <authorList>
            <person name="Alberto-Lei F."/>
            <person name="Nodari C.S."/>
            <person name="Streling A.P."/>
            <person name="Paulino J.T."/>
            <person name="Bessa-Neto F.O."/>
            <person name="Cayo R."/>
            <person name="Gales A.C."/>
        </authorList>
    </citation>
    <scope>NUCLEOTIDE SEQUENCE [LARGE SCALE GENOMIC DNA]</scope>
    <source>
        <strain evidence="1 2">12464</strain>
    </source>
</reference>
<sequence length="63" mass="6889">MNSASNVVRTLNEQELDQVSGGLGAFGYYVNLDFVDYGQGEKAHLSWGKEGGYHDYVEVDVGC</sequence>
<name>A0A7W2QJU8_PSEPU</name>
<evidence type="ECO:0000313" key="2">
    <source>
        <dbReference type="Proteomes" id="UP000553948"/>
    </source>
</evidence>
<evidence type="ECO:0000313" key="1">
    <source>
        <dbReference type="EMBL" id="MBA6117086.1"/>
    </source>
</evidence>
<proteinExistence type="predicted"/>
<dbReference type="EMBL" id="JACGDG010000012">
    <property type="protein sequence ID" value="MBA6117086.1"/>
    <property type="molecule type" value="Genomic_DNA"/>
</dbReference>
<comment type="caution">
    <text evidence="1">The sequence shown here is derived from an EMBL/GenBank/DDBJ whole genome shotgun (WGS) entry which is preliminary data.</text>
</comment>
<dbReference type="AlphaFoldDB" id="A0A7W2QJU8"/>
<evidence type="ECO:0008006" key="3">
    <source>
        <dbReference type="Google" id="ProtNLM"/>
    </source>
</evidence>
<accession>A0A7W2QJU8</accession>
<gene>
    <name evidence="1" type="ORF">H4C47_15240</name>
</gene>
<dbReference type="Proteomes" id="UP000553948">
    <property type="component" value="Unassembled WGS sequence"/>
</dbReference>
<organism evidence="1 2">
    <name type="scientific">Pseudomonas putida</name>
    <name type="common">Arthrobacter siderocapsulatus</name>
    <dbReference type="NCBI Taxonomy" id="303"/>
    <lineage>
        <taxon>Bacteria</taxon>
        <taxon>Pseudomonadati</taxon>
        <taxon>Pseudomonadota</taxon>
        <taxon>Gammaproteobacteria</taxon>
        <taxon>Pseudomonadales</taxon>
        <taxon>Pseudomonadaceae</taxon>
        <taxon>Pseudomonas</taxon>
    </lineage>
</organism>